<dbReference type="PROSITE" id="PS00571">
    <property type="entry name" value="AMIDASES"/>
    <property type="match status" value="1"/>
</dbReference>
<evidence type="ECO:0000313" key="5">
    <source>
        <dbReference type="Proteomes" id="UP000289152"/>
    </source>
</evidence>
<dbReference type="InterPro" id="IPR023631">
    <property type="entry name" value="Amidase_dom"/>
</dbReference>
<dbReference type="InterPro" id="IPR020556">
    <property type="entry name" value="Amidase_CS"/>
</dbReference>
<dbReference type="AlphaFoldDB" id="A0A4Q1BVP0"/>
<dbReference type="STRING" id="5217.A0A4Q1BVP0"/>
<name>A0A4Q1BVP0_TREME</name>
<sequence length="514" mass="55229">MLHPTRRLLRHSLTSGRQPRVSVSQPTPYSWVASDGLLEAEVKAYRASTCQSLVQRHIAIKENITYRHAPTTCSSAILKDFNSDYNATCVELLLHQGAAICGQTKMDEFGMGSNTTHLPEGYTPVYNPGGPVDDDAPRSVGGSSGGSAAAVAEGSCWAALGTDTGGSVRLPASYCGVVGLKPSYRLISRFGVVSYADSLDCVGILARDISIASQIFSTLNHPDPRDMTNVSSVTRQRAHALLVQHIEEIQRHGGPKGALQGYRIGIPNQTRLPSPHLTIPSELVSYLESQRATVVSVDIPSWTKTLPAYYVLASAEASSNLARYGGGFFGSAQPDGEEGRRRVRTEGFGREVKKRLLAGTYALSANQFDNTYLKALYLRRTLRREFDSIFRIPHPVRSYPSVYESAPNSDTTSSPPRPSSTSTATSAPDGVDVLLHPTAISTAPPLSKTLSSESEYAQDLLTVPASLGGLPCMSVPAGVGSDGWPIGMSVSSQWGMEQLVFDVGRVIEQWGKGQ</sequence>
<dbReference type="FunCoup" id="A0A4Q1BVP0">
    <property type="interactions" value="163"/>
</dbReference>
<dbReference type="Gene3D" id="3.90.1300.10">
    <property type="entry name" value="Amidase signature (AS) domain"/>
    <property type="match status" value="1"/>
</dbReference>
<reference evidence="4 5" key="1">
    <citation type="submission" date="2016-06" db="EMBL/GenBank/DDBJ databases">
        <title>Evolution of pathogenesis and genome organization in the Tremellales.</title>
        <authorList>
            <person name="Cuomo C."/>
            <person name="Litvintseva A."/>
            <person name="Heitman J."/>
            <person name="Chen Y."/>
            <person name="Sun S."/>
            <person name="Springer D."/>
            <person name="Dromer F."/>
            <person name="Young S."/>
            <person name="Zeng Q."/>
            <person name="Chapman S."/>
            <person name="Gujja S."/>
            <person name="Saif S."/>
            <person name="Birren B."/>
        </authorList>
    </citation>
    <scope>NUCLEOTIDE SEQUENCE [LARGE SCALE GENOMIC DNA]</scope>
    <source>
        <strain evidence="4 5">ATCC 28783</strain>
    </source>
</reference>
<dbReference type="SUPFAM" id="SSF75304">
    <property type="entry name" value="Amidase signature (AS) enzymes"/>
    <property type="match status" value="1"/>
</dbReference>
<dbReference type="GO" id="GO:0070681">
    <property type="term" value="P:glutaminyl-tRNAGln biosynthesis via transamidation"/>
    <property type="evidence" value="ECO:0007669"/>
    <property type="project" value="TreeGrafter"/>
</dbReference>
<evidence type="ECO:0000313" key="4">
    <source>
        <dbReference type="EMBL" id="RXK42178.1"/>
    </source>
</evidence>
<proteinExistence type="inferred from homology"/>
<protein>
    <recommendedName>
        <fullName evidence="3">Amidase domain-containing protein</fullName>
    </recommendedName>
</protein>
<comment type="caution">
    <text evidence="4">The sequence shown here is derived from an EMBL/GenBank/DDBJ whole genome shotgun (WGS) entry which is preliminary data.</text>
</comment>
<dbReference type="InParanoid" id="A0A4Q1BVP0"/>
<dbReference type="PANTHER" id="PTHR11895:SF7">
    <property type="entry name" value="GLUTAMYL-TRNA(GLN) AMIDOTRANSFERASE SUBUNIT A, MITOCHONDRIAL"/>
    <property type="match status" value="1"/>
</dbReference>
<comment type="similarity">
    <text evidence="1">Belongs to the amidase family.</text>
</comment>
<dbReference type="GO" id="GO:0032543">
    <property type="term" value="P:mitochondrial translation"/>
    <property type="evidence" value="ECO:0007669"/>
    <property type="project" value="TreeGrafter"/>
</dbReference>
<evidence type="ECO:0000256" key="2">
    <source>
        <dbReference type="SAM" id="MobiDB-lite"/>
    </source>
</evidence>
<accession>A0A4Q1BVP0</accession>
<feature type="compositionally biased region" description="Low complexity" evidence="2">
    <location>
        <begin position="407"/>
        <end position="429"/>
    </location>
</feature>
<feature type="domain" description="Amidase" evidence="3">
    <location>
        <begin position="58"/>
        <end position="500"/>
    </location>
</feature>
<dbReference type="OrthoDB" id="421993at2759"/>
<dbReference type="GO" id="GO:0005739">
    <property type="term" value="C:mitochondrion"/>
    <property type="evidence" value="ECO:0007669"/>
    <property type="project" value="TreeGrafter"/>
</dbReference>
<dbReference type="PANTHER" id="PTHR11895">
    <property type="entry name" value="TRANSAMIDASE"/>
    <property type="match status" value="1"/>
</dbReference>
<dbReference type="InterPro" id="IPR036928">
    <property type="entry name" value="AS_sf"/>
</dbReference>
<dbReference type="InterPro" id="IPR000120">
    <property type="entry name" value="Amidase"/>
</dbReference>
<keyword evidence="5" id="KW-1185">Reference proteome</keyword>
<feature type="region of interest" description="Disordered" evidence="2">
    <location>
        <begin position="401"/>
        <end position="430"/>
    </location>
</feature>
<dbReference type="VEuPathDB" id="FungiDB:TREMEDRAFT_39574"/>
<dbReference type="GO" id="GO:0050567">
    <property type="term" value="F:glutaminyl-tRNA synthase (glutamine-hydrolyzing) activity"/>
    <property type="evidence" value="ECO:0007669"/>
    <property type="project" value="TreeGrafter"/>
</dbReference>
<evidence type="ECO:0000256" key="1">
    <source>
        <dbReference type="ARBA" id="ARBA00009199"/>
    </source>
</evidence>
<gene>
    <name evidence="4" type="ORF">M231_00535</name>
</gene>
<dbReference type="GO" id="GO:0030956">
    <property type="term" value="C:glutamyl-tRNA(Gln) amidotransferase complex"/>
    <property type="evidence" value="ECO:0007669"/>
    <property type="project" value="TreeGrafter"/>
</dbReference>
<dbReference type="Proteomes" id="UP000289152">
    <property type="component" value="Unassembled WGS sequence"/>
</dbReference>
<organism evidence="4 5">
    <name type="scientific">Tremella mesenterica</name>
    <name type="common">Jelly fungus</name>
    <dbReference type="NCBI Taxonomy" id="5217"/>
    <lineage>
        <taxon>Eukaryota</taxon>
        <taxon>Fungi</taxon>
        <taxon>Dikarya</taxon>
        <taxon>Basidiomycota</taxon>
        <taxon>Agaricomycotina</taxon>
        <taxon>Tremellomycetes</taxon>
        <taxon>Tremellales</taxon>
        <taxon>Tremellaceae</taxon>
        <taxon>Tremella</taxon>
    </lineage>
</organism>
<evidence type="ECO:0000259" key="3">
    <source>
        <dbReference type="Pfam" id="PF01425"/>
    </source>
</evidence>
<dbReference type="EMBL" id="SDIL01000003">
    <property type="protein sequence ID" value="RXK42178.1"/>
    <property type="molecule type" value="Genomic_DNA"/>
</dbReference>
<dbReference type="Pfam" id="PF01425">
    <property type="entry name" value="Amidase"/>
    <property type="match status" value="1"/>
</dbReference>